<evidence type="ECO:0000256" key="3">
    <source>
        <dbReference type="ARBA" id="ARBA00022475"/>
    </source>
</evidence>
<dbReference type="Pfam" id="PF02386">
    <property type="entry name" value="TrkH"/>
    <property type="match status" value="1"/>
</dbReference>
<feature type="transmembrane region" description="Helical" evidence="9">
    <location>
        <begin position="90"/>
        <end position="115"/>
    </location>
</feature>
<dbReference type="EMBL" id="CP046883">
    <property type="protein sequence ID" value="QNH96998.1"/>
    <property type="molecule type" value="Genomic_DNA"/>
</dbReference>
<keyword evidence="5 9" id="KW-1133">Transmembrane helix</keyword>
<evidence type="ECO:0000313" key="11">
    <source>
        <dbReference type="Proteomes" id="UP000515275"/>
    </source>
</evidence>
<feature type="transmembrane region" description="Helical" evidence="9">
    <location>
        <begin position="141"/>
        <end position="165"/>
    </location>
</feature>
<evidence type="ECO:0000313" key="10">
    <source>
        <dbReference type="EMBL" id="QNH96998.1"/>
    </source>
</evidence>
<evidence type="ECO:0000256" key="1">
    <source>
        <dbReference type="ARBA" id="ARBA00004651"/>
    </source>
</evidence>
<dbReference type="Proteomes" id="UP000515275">
    <property type="component" value="Chromosome"/>
</dbReference>
<sequence>MSQASRSHPDTGGRKGKTKPSAGLQAARITAGSFLLLIAIGAVLLALPISTRGGGSVPPLDGIFTATSAVCLTGLIVVDTAEYWTPFGQAVILVLIQVGGLGIMTLATLTGMILIRKVSVRSRRLAEAESRPFQLGGAKRTIVATVLLTFVTEGVIAAVLAWRFYFHYGLPLGYSLWSGVFHSVSAFNNAGFSLRSQNLIEYHNDWFILSPIMLAIVLGGLGYSVLAELVRRIRIRMRERGTQRHRALGPLSVTTRMTLFGTAALLAVGFVVYLLAEWNGACASFDAATSVLNALFGSVTARTAGFNAIDYSQVSDTTLLTTDALMFIGGGSAGTAGGVKITTLVVLLAAMWTELVGEKEVIIGHRRIPEGVVRQAMTVAGAGALVVCCSVILLRILNPHLDPDYVTFETISAFGTVGLSAGITAQLTAVSQGILCLLMYLGRIGPITLVAALAAKKTSRHFHYPEERPLIG</sequence>
<feature type="transmembrane region" description="Helical" evidence="9">
    <location>
        <begin position="324"/>
        <end position="351"/>
    </location>
</feature>
<dbReference type="GO" id="GO:0030001">
    <property type="term" value="P:metal ion transport"/>
    <property type="evidence" value="ECO:0007669"/>
    <property type="project" value="UniProtKB-ARBA"/>
</dbReference>
<proteinExistence type="predicted"/>
<feature type="region of interest" description="Disordered" evidence="8">
    <location>
        <begin position="1"/>
        <end position="22"/>
    </location>
</feature>
<organism evidence="10 11">
    <name type="scientific">Corynebacterium anserum</name>
    <dbReference type="NCBI Taxonomy" id="2684406"/>
    <lineage>
        <taxon>Bacteria</taxon>
        <taxon>Bacillati</taxon>
        <taxon>Actinomycetota</taxon>
        <taxon>Actinomycetes</taxon>
        <taxon>Mycobacteriales</taxon>
        <taxon>Corynebacteriaceae</taxon>
        <taxon>Corynebacterium</taxon>
    </lineage>
</organism>
<feature type="transmembrane region" description="Helical" evidence="9">
    <location>
        <begin position="372"/>
        <end position="397"/>
    </location>
</feature>
<keyword evidence="2" id="KW-0813">Transport</keyword>
<keyword evidence="4 9" id="KW-0812">Transmembrane</keyword>
<dbReference type="InterPro" id="IPR003445">
    <property type="entry name" value="Cat_transpt"/>
</dbReference>
<evidence type="ECO:0000256" key="7">
    <source>
        <dbReference type="ARBA" id="ARBA00023136"/>
    </source>
</evidence>
<evidence type="ECO:0000256" key="8">
    <source>
        <dbReference type="SAM" id="MobiDB-lite"/>
    </source>
</evidence>
<dbReference type="AlphaFoldDB" id="A0A7G7YR78"/>
<dbReference type="GO" id="GO:0008324">
    <property type="term" value="F:monoatomic cation transmembrane transporter activity"/>
    <property type="evidence" value="ECO:0007669"/>
    <property type="project" value="InterPro"/>
</dbReference>
<evidence type="ECO:0000256" key="9">
    <source>
        <dbReference type="SAM" id="Phobius"/>
    </source>
</evidence>
<feature type="transmembrane region" description="Helical" evidence="9">
    <location>
        <begin position="26"/>
        <end position="47"/>
    </location>
</feature>
<keyword evidence="11" id="KW-1185">Reference proteome</keyword>
<dbReference type="GO" id="GO:0005886">
    <property type="term" value="C:plasma membrane"/>
    <property type="evidence" value="ECO:0007669"/>
    <property type="project" value="UniProtKB-SubCell"/>
</dbReference>
<evidence type="ECO:0000256" key="6">
    <source>
        <dbReference type="ARBA" id="ARBA00023065"/>
    </source>
</evidence>
<feature type="transmembrane region" description="Helical" evidence="9">
    <location>
        <begin position="247"/>
        <end position="276"/>
    </location>
</feature>
<comment type="subcellular location">
    <subcellularLocation>
        <location evidence="1">Cell membrane</location>
        <topology evidence="1">Multi-pass membrane protein</topology>
    </subcellularLocation>
</comment>
<name>A0A7G7YR78_9CORY</name>
<keyword evidence="3" id="KW-1003">Cell membrane</keyword>
<feature type="transmembrane region" description="Helical" evidence="9">
    <location>
        <begin position="206"/>
        <end position="226"/>
    </location>
</feature>
<evidence type="ECO:0000256" key="4">
    <source>
        <dbReference type="ARBA" id="ARBA00022692"/>
    </source>
</evidence>
<protein>
    <submittedName>
        <fullName evidence="10">TrkH family potassium uptake protein</fullName>
    </submittedName>
</protein>
<evidence type="ECO:0000256" key="2">
    <source>
        <dbReference type="ARBA" id="ARBA00022448"/>
    </source>
</evidence>
<evidence type="ECO:0000256" key="5">
    <source>
        <dbReference type="ARBA" id="ARBA00022989"/>
    </source>
</evidence>
<dbReference type="PANTHER" id="PTHR32024">
    <property type="entry name" value="TRK SYSTEM POTASSIUM UPTAKE PROTEIN TRKG-RELATED"/>
    <property type="match status" value="1"/>
</dbReference>
<keyword evidence="7 9" id="KW-0472">Membrane</keyword>
<reference evidence="10 11" key="1">
    <citation type="submission" date="2019-12" db="EMBL/GenBank/DDBJ databases">
        <title>Corynebacterium sp. nov., isolated from feces of the Anser Albifrons in China.</title>
        <authorList>
            <person name="Liu Q."/>
        </authorList>
    </citation>
    <scope>NUCLEOTIDE SEQUENCE [LARGE SCALE GENOMIC DNA]</scope>
    <source>
        <strain evidence="10 11">23H37-10</strain>
    </source>
</reference>
<keyword evidence="6" id="KW-0406">Ion transport</keyword>
<feature type="transmembrane region" description="Helical" evidence="9">
    <location>
        <begin position="59"/>
        <end position="78"/>
    </location>
</feature>
<dbReference type="PANTHER" id="PTHR32024:SF1">
    <property type="entry name" value="KTR SYSTEM POTASSIUM UPTAKE PROTEIN B"/>
    <property type="match status" value="1"/>
</dbReference>
<gene>
    <name evidence="10" type="ORF">GP473_06690</name>
</gene>
<dbReference type="KEGG" id="cans:GP473_06690"/>
<accession>A0A7G7YR78</accession>